<proteinExistence type="predicted"/>
<name>A0ABQ6V7B5_9MICO</name>
<protein>
    <submittedName>
        <fullName evidence="1">Uncharacterized protein</fullName>
    </submittedName>
</protein>
<gene>
    <name evidence="1" type="ORF">F6A08_08315</name>
</gene>
<organism evidence="1 2">
    <name type="scientific">Microbacterium algeriense</name>
    <dbReference type="NCBI Taxonomy" id="2615184"/>
    <lineage>
        <taxon>Bacteria</taxon>
        <taxon>Bacillati</taxon>
        <taxon>Actinomycetota</taxon>
        <taxon>Actinomycetes</taxon>
        <taxon>Micrococcales</taxon>
        <taxon>Microbacteriaceae</taxon>
        <taxon>Microbacterium</taxon>
    </lineage>
</organism>
<evidence type="ECO:0000313" key="1">
    <source>
        <dbReference type="EMBL" id="KAB1865120.1"/>
    </source>
</evidence>
<sequence length="120" mass="13651">MYSVEFVLNDFVQFRFDGSPSVGNPVTFSCYVWPVVEFDGRRWREIEDGYADALRRLTPGTVISTEEQTGSGLRIALDTGVLVIHPAPDEVHVEIAVLAGFEDRRWMVWRPGEESFEDVI</sequence>
<accession>A0ABQ6V7B5</accession>
<keyword evidence="2" id="KW-1185">Reference proteome</keyword>
<reference evidence="2" key="1">
    <citation type="submission" date="2019-09" db="EMBL/GenBank/DDBJ databases">
        <title>Whole genome sequencing of Microbacterium maritypicum.</title>
        <authorList>
            <person name="Lenchi N."/>
        </authorList>
    </citation>
    <scope>NUCLEOTIDE SEQUENCE [LARGE SCALE GENOMIC DNA]</scope>
    <source>
        <strain evidence="2">G1</strain>
    </source>
</reference>
<dbReference type="EMBL" id="WAAO01000002">
    <property type="protein sequence ID" value="KAB1865120.1"/>
    <property type="molecule type" value="Genomic_DNA"/>
</dbReference>
<comment type="caution">
    <text evidence="1">The sequence shown here is derived from an EMBL/GenBank/DDBJ whole genome shotgun (WGS) entry which is preliminary data.</text>
</comment>
<dbReference type="Proteomes" id="UP000478836">
    <property type="component" value="Unassembled WGS sequence"/>
</dbReference>
<evidence type="ECO:0000313" key="2">
    <source>
        <dbReference type="Proteomes" id="UP000478836"/>
    </source>
</evidence>